<evidence type="ECO:0000259" key="12">
    <source>
        <dbReference type="PROSITE" id="PS51157"/>
    </source>
</evidence>
<feature type="compositionally biased region" description="Acidic residues" evidence="11">
    <location>
        <begin position="364"/>
        <end position="373"/>
    </location>
</feature>
<evidence type="ECO:0000256" key="5">
    <source>
        <dbReference type="ARBA" id="ARBA00022771"/>
    </source>
</evidence>
<reference evidence="13" key="1">
    <citation type="submission" date="2020-06" db="EMBL/GenBank/DDBJ databases">
        <authorList>
            <consortium name="Plant Systems Biology data submission"/>
        </authorList>
    </citation>
    <scope>NUCLEOTIDE SEQUENCE</scope>
    <source>
        <strain evidence="13">D6</strain>
    </source>
</reference>
<evidence type="ECO:0000256" key="9">
    <source>
        <dbReference type="PROSITE-ProRule" id="PRU00508"/>
    </source>
</evidence>
<dbReference type="PROSITE" id="PS51157">
    <property type="entry name" value="ZF_UBR"/>
    <property type="match status" value="1"/>
</dbReference>
<dbReference type="GO" id="GO:0000151">
    <property type="term" value="C:ubiquitin ligase complex"/>
    <property type="evidence" value="ECO:0007669"/>
    <property type="project" value="TreeGrafter"/>
</dbReference>
<dbReference type="Pfam" id="PF22960">
    <property type="entry name" value="WHD_UBR1"/>
    <property type="match status" value="1"/>
</dbReference>
<feature type="region of interest" description="Disordered" evidence="11">
    <location>
        <begin position="1504"/>
        <end position="1528"/>
    </location>
</feature>
<feature type="compositionally biased region" description="Polar residues" evidence="11">
    <location>
        <begin position="1514"/>
        <end position="1528"/>
    </location>
</feature>
<keyword evidence="6 10" id="KW-0833">Ubl conjugation pathway</keyword>
<keyword evidence="4 10" id="KW-0479">Metal-binding</keyword>
<dbReference type="OrthoDB" id="26387at2759"/>
<dbReference type="GO" id="GO:0016874">
    <property type="term" value="F:ligase activity"/>
    <property type="evidence" value="ECO:0007669"/>
    <property type="project" value="UniProtKB-KW"/>
</dbReference>
<feature type="region of interest" description="Disordered" evidence="11">
    <location>
        <begin position="287"/>
        <end position="313"/>
    </location>
</feature>
<dbReference type="SMART" id="SM00396">
    <property type="entry name" value="ZnF_UBR1"/>
    <property type="match status" value="1"/>
</dbReference>
<feature type="zinc finger region" description="UBR-type" evidence="9">
    <location>
        <begin position="222"/>
        <end position="293"/>
    </location>
</feature>
<feature type="region of interest" description="Disordered" evidence="11">
    <location>
        <begin position="361"/>
        <end position="381"/>
    </location>
</feature>
<dbReference type="Pfam" id="PF18995">
    <property type="entry name" value="PRT6_C"/>
    <property type="match status" value="1"/>
</dbReference>
<dbReference type="GO" id="GO:0071596">
    <property type="term" value="P:ubiquitin-dependent protein catabolic process via the N-end rule pathway"/>
    <property type="evidence" value="ECO:0007669"/>
    <property type="project" value="UniProtKB-UniRule"/>
</dbReference>
<comment type="function">
    <text evidence="10">Ubiquitin ligase protein which is a component of the N-end rule pathway. Recognizes and binds to proteins bearing specific N-terminal residues that are destabilizing according to the N-end rule, leading to their ubiquitination and subsequent degradation.</text>
</comment>
<evidence type="ECO:0000256" key="4">
    <source>
        <dbReference type="ARBA" id="ARBA00022723"/>
    </source>
</evidence>
<dbReference type="Gene3D" id="2.10.110.30">
    <property type="match status" value="1"/>
</dbReference>
<dbReference type="Pfam" id="PF02207">
    <property type="entry name" value="zf-UBR"/>
    <property type="match status" value="1"/>
</dbReference>
<dbReference type="PANTHER" id="PTHR21497">
    <property type="entry name" value="UBIQUITIN LIGASE E3 ALPHA-RELATED"/>
    <property type="match status" value="1"/>
</dbReference>
<keyword evidence="5 10" id="KW-0863">Zinc-finger</keyword>
<dbReference type="InterPro" id="IPR055194">
    <property type="entry name" value="UBR1-like_WH"/>
</dbReference>
<dbReference type="CDD" id="cd19673">
    <property type="entry name" value="UBR-box_UBR3"/>
    <property type="match status" value="1"/>
</dbReference>
<evidence type="ECO:0000313" key="13">
    <source>
        <dbReference type="EMBL" id="CAB9510311.1"/>
    </source>
</evidence>
<dbReference type="EC" id="2.3.2.27" evidence="10"/>
<feature type="compositionally biased region" description="Low complexity" evidence="11">
    <location>
        <begin position="26"/>
        <end position="48"/>
    </location>
</feature>
<accession>A0A9N8HDJ7</accession>
<feature type="compositionally biased region" description="Polar residues" evidence="11">
    <location>
        <begin position="1"/>
        <end position="21"/>
    </location>
</feature>
<name>A0A9N8HDJ7_9STRA</name>
<dbReference type="Proteomes" id="UP001153069">
    <property type="component" value="Unassembled WGS sequence"/>
</dbReference>
<gene>
    <name evidence="13" type="ORF">SEMRO_430_G141370.1</name>
</gene>
<keyword evidence="7 10" id="KW-0862">Zinc</keyword>
<feature type="compositionally biased region" description="Polar residues" evidence="11">
    <location>
        <begin position="294"/>
        <end position="305"/>
    </location>
</feature>
<feature type="region of interest" description="Disordered" evidence="11">
    <location>
        <begin position="1458"/>
        <end position="1483"/>
    </location>
</feature>
<dbReference type="GO" id="GO:0016567">
    <property type="term" value="P:protein ubiquitination"/>
    <property type="evidence" value="ECO:0007669"/>
    <property type="project" value="UniProtKB-UniRule"/>
</dbReference>
<dbReference type="GO" id="GO:0008270">
    <property type="term" value="F:zinc ion binding"/>
    <property type="evidence" value="ECO:0007669"/>
    <property type="project" value="UniProtKB-UniRule"/>
</dbReference>
<dbReference type="InterPro" id="IPR039164">
    <property type="entry name" value="UBR1-like"/>
</dbReference>
<comment type="pathway">
    <text evidence="2 10">Protein modification; protein ubiquitination.</text>
</comment>
<comment type="caution">
    <text evidence="13">The sequence shown here is derived from an EMBL/GenBank/DDBJ whole genome shotgun (WGS) entry which is preliminary data.</text>
</comment>
<organism evidence="13 14">
    <name type="scientific">Seminavis robusta</name>
    <dbReference type="NCBI Taxonomy" id="568900"/>
    <lineage>
        <taxon>Eukaryota</taxon>
        <taxon>Sar</taxon>
        <taxon>Stramenopiles</taxon>
        <taxon>Ochrophyta</taxon>
        <taxon>Bacillariophyta</taxon>
        <taxon>Bacillariophyceae</taxon>
        <taxon>Bacillariophycidae</taxon>
        <taxon>Naviculales</taxon>
        <taxon>Naviculaceae</taxon>
        <taxon>Seminavis</taxon>
    </lineage>
</organism>
<comment type="catalytic activity">
    <reaction evidence="1 10">
        <text>S-ubiquitinyl-[E2 ubiquitin-conjugating enzyme]-L-cysteine + [acceptor protein]-L-lysine = [E2 ubiquitin-conjugating enzyme]-L-cysteine + N(6)-ubiquitinyl-[acceptor protein]-L-lysine.</text>
        <dbReference type="EC" id="2.3.2.27"/>
    </reaction>
</comment>
<evidence type="ECO:0000256" key="8">
    <source>
        <dbReference type="ARBA" id="ARBA00046341"/>
    </source>
</evidence>
<evidence type="ECO:0000256" key="2">
    <source>
        <dbReference type="ARBA" id="ARBA00004906"/>
    </source>
</evidence>
<feature type="domain" description="UBR-type" evidence="12">
    <location>
        <begin position="222"/>
        <end position="293"/>
    </location>
</feature>
<dbReference type="InterPro" id="IPR003126">
    <property type="entry name" value="Znf_UBR"/>
</dbReference>
<dbReference type="GO" id="GO:0005737">
    <property type="term" value="C:cytoplasm"/>
    <property type="evidence" value="ECO:0007669"/>
    <property type="project" value="TreeGrafter"/>
</dbReference>
<feature type="region of interest" description="Disordered" evidence="11">
    <location>
        <begin position="1"/>
        <end position="48"/>
    </location>
</feature>
<comment type="similarity">
    <text evidence="8 10">Belongs to the E3 ubiquitin-protein ligase UBR1-like family.</text>
</comment>
<dbReference type="InterPro" id="IPR044046">
    <property type="entry name" value="E3_ligase_UBR-like_C"/>
</dbReference>
<dbReference type="EMBL" id="CAICTM010000429">
    <property type="protein sequence ID" value="CAB9510311.1"/>
    <property type="molecule type" value="Genomic_DNA"/>
</dbReference>
<evidence type="ECO:0000313" key="14">
    <source>
        <dbReference type="Proteomes" id="UP001153069"/>
    </source>
</evidence>
<sequence length="2624" mass="289286">MDSCFPSTSSNDATLDSSSVNLGVATPPTHGTTTTTSSSTTTTPANTTRESLQLDAMELDAYRRTAVLLQSPASFLAPFPSVVSLRDIRQDPLPELRDHTTTHHFVSSTSTAASSNNSTAAQEAAAALAAHGLAPSLLIPPVAAQQPQDPLFELSPTSLLSPNKGHHALFRSLEELEGLEKEEATLMEQHSPLTAPLTQIVTGRTDAPPLEQLRAFGTIPRRVCQHPFKRNDIVWVCRTCQADETCVLCHACFSQSHHAGHDVAFYHAQAGGCCDCGDPDAWDPRGFCPHHGPRSSSSTTTQDENSPLAPAQVQRVRGVVPSVVDWMVERIAKNAQAGYKRAMTVAVDGTANNQNDNLQSAALMDDDDDDDDPNNNSQMDESASDIFRQAPPGFAPHAAAAAQAQQIPLHLQANLQLGNPNAWTARTTPIQQLQQQQLLLQQQQQQHTSSNTIDNNNNNTLFAQQLGAIGRQGHGLYLVLYADDIHSPSQWIDVLRNFLGASSYYTDSLLAKFVRALRKYGQLVVWGTMELVAECGSTNTKLWLDGDMVASAQIASALLKRAQKLIQHGFFCSIFTRHELQLEQRAVAVLQWVSALARSCDPLCRTVAECILPNRHLVPLLRADFKLSARITKAWYSLLLTLLAVPTFKSHLAAAYCDTYRSVTAKYAAGMGLLERSAYTLSVQFLNRVTYVVDLVQGRDLLGKLGKSLFETLRVAKQQQQASLALTTQQKNARLNPNHFVLSHRRYSPCISDLKCVLNVKGMRRLFACEEGTFLSDWVAALCLAQFMDTQVWRHWTHGHVEDEVRGWVGAFNLSISLGSLFERLLSWEDEEASPIKDPASPLSRNLLSCMQLTYHILISGISKWQQVETSTFLPTRYTTAIDPHKRSPASLPFSTVAAKHGCALAMQQLSIAQVTPFSFHLPLHRFLAACLRELCLREKDGLEALFHLIATQLPLVEEQDTLFRGLMEFPVLVLTRASQVRAGLWRRNGPGLNDQVLNYAEPPFCRSMRDADLLLVQFAVLKKTWHQSPTPRPPSDVGIAFLVHLLLHRLGIFDVSGLTKAPNSDINRYLEEVSAKLYPRELRPDTAMDGSDIVLPWTYSPARDAATRLVLLEEFLHLMVVFVVELPPLPPKDKEDHTNQAKDRLRREVIHRLASGPKTHSELSEVHLVLSYWDNVFLSEEGKLVNPDDATGAALGAVLEEVADRKSSRGKLEPDKWELRRSAWEAYDPSFYHVSLRSHQTAAENRPQPPNAPNKRQLFGHAKPYGPLTLPAHPTFQRLRRDVSADATLLAIAYRILHLHCRENKKKDMADLRGGRFAYEDDERSETALARAVHILTLGAFAWENAEAGVSNWREHGGGSVGSVFFDRPDSHDAPTANNWVEAALLVDPGGLLDCEWYSGEENAIVLLKRLAVDGGMPGSFVAGDRSVRAGAAWLCEFALKCSPAAAHFLGANATASAENGNQEEEEKETELQRKKRVAKEKAMARMKEQAAKFASMMKVELDDGGEDEKDNSSQNSAGKDLSFSSAGSDATMHLADMAASTHHHPTRSSSLGSNRSLSSISVETNGAESEASLTQGYASSAADNNASGYDDAVIPDRLLKVRPRCIICNDEYNAESSGRPSYEEETHKRSRRRKMDGGNALCFVAYGQASTVMKGGGGPPSPSSHLMAPVRRYVGAHVALCGHAVHSECCEAYLAIVSHREERVIGKRDEFRCPLCQRLSNCLVPFIDVGEDWICQPTSSESVSNEQAISSAKSEADVDMLSDWAVISPNVSVPLQKFLSTTPWWVSRHNPHVVWDGQSAFISKSILPTSDVTGERGFETTTSLAKPRRRSVRSLRKKDLYAAWNAMMRTPRFVRRKFRHRSNDDSAAASSRGNEMGPIYVPDVPVETSGETAVWRRFMDQVCDVAYRADSKRLGEENLHNDFGEFRHYIVEKFSYNLAKRAAGIEPADWPSCVFSTTLSETQRQELSREKLLSKLLMTIQSFTYSCCCEAAEARREVRKHFLSSREVAGLSDSSSFDTICSKFGITGVLCDGKLVLMPHPSSKVDDGSQPFNGRLGRLRYLGLAAMAAAGAVAADLVQLALCFPHNRKEDNVDGHDIMDVEKPERAPIAYPILYGNVLTHVVAAITAACGRARARSDSLELAWPVPFSIRGSFAFADSSNDRKRSMDSTLEDCEGFLKLGLLARTLQVLLAVLEVKPGNVDSAVSTVVALRGIRNHRDDNMSNLERSWVLSCLSLLEGGLGDNLPEKLVSNTSAGNQNGLFNVFNEACVIAAGAACSFLVDISTVLQVLVPGVMSRYDCQSAQMASSEWDRDPSLRTFEKLRVLLEIEPIEEMLQSSSVLEIVSYWFNSAHEHARAAGLFPSPLPSNSIWDETRSIRHRLYRTQGFHAMDWPMQSSPDFLSHLGKASNSRSKVSFKVVSGEQEPQHGSMMQVEALMPTDEASTTTPEVLRQQSAPTLVTFSAKKTVPLIGGYCDEALAKQVINSRPRVAVIPTSYTDLYAELGALLPDCEQTAVCLICGEVLNAGGKGECTRHSYKCGAGTGLFFLLQECSGLIMHKGKAAYIHSPYVDSHGETPQYRGRPLNLDLARYDHLREIFLGHAVRQQVLAERGSSRQVIVPDFY</sequence>
<keyword evidence="13" id="KW-0436">Ligase</keyword>
<keyword evidence="3 10" id="KW-0808">Transferase</keyword>
<dbReference type="PANTHER" id="PTHR21497:SF24">
    <property type="entry name" value="E3 UBIQUITIN-PROTEIN LIGASE UBR1"/>
    <property type="match status" value="1"/>
</dbReference>
<evidence type="ECO:0000256" key="10">
    <source>
        <dbReference type="RuleBase" id="RU366018"/>
    </source>
</evidence>
<feature type="compositionally biased region" description="Polar residues" evidence="11">
    <location>
        <begin position="1564"/>
        <end position="1576"/>
    </location>
</feature>
<dbReference type="GO" id="GO:0061630">
    <property type="term" value="F:ubiquitin protein ligase activity"/>
    <property type="evidence" value="ECO:0007669"/>
    <property type="project" value="UniProtKB-UniRule"/>
</dbReference>
<evidence type="ECO:0000256" key="11">
    <source>
        <dbReference type="SAM" id="MobiDB-lite"/>
    </source>
</evidence>
<protein>
    <recommendedName>
        <fullName evidence="10">E3 ubiquitin-protein ligase</fullName>
        <ecNumber evidence="10">2.3.2.27</ecNumber>
    </recommendedName>
</protein>
<evidence type="ECO:0000256" key="7">
    <source>
        <dbReference type="ARBA" id="ARBA00022833"/>
    </source>
</evidence>
<evidence type="ECO:0000256" key="6">
    <source>
        <dbReference type="ARBA" id="ARBA00022786"/>
    </source>
</evidence>
<evidence type="ECO:0000256" key="3">
    <source>
        <dbReference type="ARBA" id="ARBA00022679"/>
    </source>
</evidence>
<proteinExistence type="inferred from homology"/>
<feature type="region of interest" description="Disordered" evidence="11">
    <location>
        <begin position="1540"/>
        <end position="1576"/>
    </location>
</feature>
<dbReference type="FunFam" id="2.10.110.30:FF:000002">
    <property type="entry name" value="Putative e3 ubiquitin-protein ligase ubr3"/>
    <property type="match status" value="1"/>
</dbReference>
<keyword evidence="14" id="KW-1185">Reference proteome</keyword>
<evidence type="ECO:0000256" key="1">
    <source>
        <dbReference type="ARBA" id="ARBA00000900"/>
    </source>
</evidence>
<feature type="compositionally biased region" description="Low complexity" evidence="11">
    <location>
        <begin position="1549"/>
        <end position="1563"/>
    </location>
</feature>